<dbReference type="Gramene" id="CDP02273">
    <property type="protein sequence ID" value="CDP02273"/>
    <property type="gene ID" value="GSCOC_T00039624001"/>
</dbReference>
<sequence length="340" mass="37386">METCLFSSKPFSKTTEIIPFNRIRVPTLTGRKFCRHQSKKVGIRYSISCCQLGRKSQSPEDEERPSVDVDWRSFRARLVAGEKASTTGGGPFSAVIDPDRVADQPPTITIGDKWAHTIHEPEKGCLLIATEKLDGVHIFERTVILLLSTGPIGPTGIILNRPSLMSIKEMRSSSALDVVDTFSDRPLFFGGPLVEGIFLVSPEDGKDGVGRSGVLEEVMKGLYYGTKETVGCAAEMVKRNAVEIGDFRFFDGYCAWEREQLRDEIRSGYWTVAACSPSVIGLARVGSVGLWEEILGLMGPRKAASGVNGLFYFQYCKKCILIFDILVVPTHNLGGTLILV</sequence>
<accession>A0A068U3T9</accession>
<evidence type="ECO:0000313" key="2">
    <source>
        <dbReference type="Proteomes" id="UP000295252"/>
    </source>
</evidence>
<protein>
    <submittedName>
        <fullName evidence="1">Uncharacterized protein</fullName>
    </submittedName>
</protein>
<dbReference type="PANTHER" id="PTHR31984:SF1">
    <property type="entry name" value="OS10G0330400 PROTEIN"/>
    <property type="match status" value="1"/>
</dbReference>
<dbReference type="PANTHER" id="PTHR31984">
    <property type="entry name" value="TRANSPORTER, PUTATIVE (DUF179)-RELATED"/>
    <property type="match status" value="1"/>
</dbReference>
<dbReference type="Proteomes" id="UP000295252">
    <property type="component" value="Chromosome IX"/>
</dbReference>
<dbReference type="OrthoDB" id="272750at2759"/>
<organism evidence="1 2">
    <name type="scientific">Coffea canephora</name>
    <name type="common">Robusta coffee</name>
    <dbReference type="NCBI Taxonomy" id="49390"/>
    <lineage>
        <taxon>Eukaryota</taxon>
        <taxon>Viridiplantae</taxon>
        <taxon>Streptophyta</taxon>
        <taxon>Embryophyta</taxon>
        <taxon>Tracheophyta</taxon>
        <taxon>Spermatophyta</taxon>
        <taxon>Magnoliopsida</taxon>
        <taxon>eudicotyledons</taxon>
        <taxon>Gunneridae</taxon>
        <taxon>Pentapetalae</taxon>
        <taxon>asterids</taxon>
        <taxon>lamiids</taxon>
        <taxon>Gentianales</taxon>
        <taxon>Rubiaceae</taxon>
        <taxon>Ixoroideae</taxon>
        <taxon>Gardenieae complex</taxon>
        <taxon>Bertiereae - Coffeeae clade</taxon>
        <taxon>Coffeeae</taxon>
        <taxon>Coffea</taxon>
    </lineage>
</organism>
<dbReference type="Gene3D" id="3.40.1740.10">
    <property type="entry name" value="VC0467-like"/>
    <property type="match status" value="1"/>
</dbReference>
<dbReference type="AlphaFoldDB" id="A0A068U3T9"/>
<dbReference type="OMA" id="TCCHLDS"/>
<evidence type="ECO:0000313" key="1">
    <source>
        <dbReference type="EMBL" id="CDP02273.1"/>
    </source>
</evidence>
<keyword evidence="2" id="KW-1185">Reference proteome</keyword>
<dbReference type="SUPFAM" id="SSF143456">
    <property type="entry name" value="VC0467-like"/>
    <property type="match status" value="1"/>
</dbReference>
<dbReference type="Pfam" id="PF02622">
    <property type="entry name" value="DUF179"/>
    <property type="match status" value="1"/>
</dbReference>
<dbReference type="STRING" id="49390.A0A068U3T9"/>
<reference evidence="2" key="1">
    <citation type="journal article" date="2014" name="Science">
        <title>The coffee genome provides insight into the convergent evolution of caffeine biosynthesis.</title>
        <authorList>
            <person name="Denoeud F."/>
            <person name="Carretero-Paulet L."/>
            <person name="Dereeper A."/>
            <person name="Droc G."/>
            <person name="Guyot R."/>
            <person name="Pietrella M."/>
            <person name="Zheng C."/>
            <person name="Alberti A."/>
            <person name="Anthony F."/>
            <person name="Aprea G."/>
            <person name="Aury J.M."/>
            <person name="Bento P."/>
            <person name="Bernard M."/>
            <person name="Bocs S."/>
            <person name="Campa C."/>
            <person name="Cenci A."/>
            <person name="Combes M.C."/>
            <person name="Crouzillat D."/>
            <person name="Da Silva C."/>
            <person name="Daddiego L."/>
            <person name="De Bellis F."/>
            <person name="Dussert S."/>
            <person name="Garsmeur O."/>
            <person name="Gayraud T."/>
            <person name="Guignon V."/>
            <person name="Jahn K."/>
            <person name="Jamilloux V."/>
            <person name="Joet T."/>
            <person name="Labadie K."/>
            <person name="Lan T."/>
            <person name="Leclercq J."/>
            <person name="Lepelley M."/>
            <person name="Leroy T."/>
            <person name="Li L.T."/>
            <person name="Librado P."/>
            <person name="Lopez L."/>
            <person name="Munoz A."/>
            <person name="Noel B."/>
            <person name="Pallavicini A."/>
            <person name="Perrotta G."/>
            <person name="Poncet V."/>
            <person name="Pot D."/>
            <person name="Priyono X."/>
            <person name="Rigoreau M."/>
            <person name="Rouard M."/>
            <person name="Rozas J."/>
            <person name="Tranchant-Dubreuil C."/>
            <person name="VanBuren R."/>
            <person name="Zhang Q."/>
            <person name="Andrade A.C."/>
            <person name="Argout X."/>
            <person name="Bertrand B."/>
            <person name="de Kochko A."/>
            <person name="Graziosi G."/>
            <person name="Henry R.J."/>
            <person name="Jayarama X."/>
            <person name="Ming R."/>
            <person name="Nagai C."/>
            <person name="Rounsley S."/>
            <person name="Sankoff D."/>
            <person name="Giuliano G."/>
            <person name="Albert V.A."/>
            <person name="Wincker P."/>
            <person name="Lashermes P."/>
        </authorList>
    </citation>
    <scope>NUCLEOTIDE SEQUENCE [LARGE SCALE GENOMIC DNA]</scope>
    <source>
        <strain evidence="2">cv. DH200-94</strain>
    </source>
</reference>
<gene>
    <name evidence="1" type="ORF">GSCOC_T00039624001</name>
</gene>
<dbReference type="PhylomeDB" id="A0A068U3T9"/>
<name>A0A068U3T9_COFCA</name>
<dbReference type="EMBL" id="HG739092">
    <property type="protein sequence ID" value="CDP02273.1"/>
    <property type="molecule type" value="Genomic_DNA"/>
</dbReference>
<proteinExistence type="predicted"/>
<dbReference type="InParanoid" id="A0A068U3T9"/>
<dbReference type="FunCoup" id="A0A068U3T9">
    <property type="interactions" value="42"/>
</dbReference>
<dbReference type="InterPro" id="IPR003774">
    <property type="entry name" value="AlgH-like"/>
</dbReference>